<organism evidence="1 2">
    <name type="scientific">Halobacillus trueperi</name>
    <dbReference type="NCBI Taxonomy" id="156205"/>
    <lineage>
        <taxon>Bacteria</taxon>
        <taxon>Bacillati</taxon>
        <taxon>Bacillota</taxon>
        <taxon>Bacilli</taxon>
        <taxon>Bacillales</taxon>
        <taxon>Bacillaceae</taxon>
        <taxon>Halobacillus</taxon>
    </lineage>
</organism>
<evidence type="ECO:0000313" key="2">
    <source>
        <dbReference type="Proteomes" id="UP000257032"/>
    </source>
</evidence>
<comment type="caution">
    <text evidence="1">The sequence shown here is derived from an EMBL/GenBank/DDBJ whole genome shotgun (WGS) entry which is preliminary data.</text>
</comment>
<gene>
    <name evidence="1" type="ORF">DXT76_10720</name>
</gene>
<name>A0A3D8VN32_9BACI</name>
<protein>
    <submittedName>
        <fullName evidence="1">Uncharacterized protein</fullName>
    </submittedName>
</protein>
<dbReference type="RefSeq" id="WP_115894173.1">
    <property type="nucleotide sequence ID" value="NZ_QTLC01000039.1"/>
</dbReference>
<dbReference type="AlphaFoldDB" id="A0A3D8VN32"/>
<reference evidence="1 2" key="1">
    <citation type="submission" date="2018-08" db="EMBL/GenBank/DDBJ databases">
        <title>Genome sequence of strict halophilic Halobacillus trueperi SS1 isolated from Lunsu, a salty water body of North West Himalayas.</title>
        <authorList>
            <person name="Gupta S."/>
            <person name="Sharma P."/>
            <person name="Dev K."/>
            <person name="Baumler D."/>
            <person name="Sourirajan A."/>
        </authorList>
    </citation>
    <scope>NUCLEOTIDE SEQUENCE [LARGE SCALE GENOMIC DNA]</scope>
    <source>
        <strain evidence="1 2">SS1</strain>
    </source>
</reference>
<evidence type="ECO:0000313" key="1">
    <source>
        <dbReference type="EMBL" id="RDY70849.1"/>
    </source>
</evidence>
<proteinExistence type="predicted"/>
<accession>A0A3D8VN32</accession>
<dbReference type="EMBL" id="QTLC01000039">
    <property type="protein sequence ID" value="RDY70849.1"/>
    <property type="molecule type" value="Genomic_DNA"/>
</dbReference>
<dbReference type="Proteomes" id="UP000257032">
    <property type="component" value="Unassembled WGS sequence"/>
</dbReference>
<sequence length="59" mass="7299">MLSTEEYIAQRKKEDMIKKIEKNDYVCEECKMDFWEKDALDRLREEELNDPDFDPYTPY</sequence>